<reference evidence="2 3" key="1">
    <citation type="submission" date="2015-08" db="EMBL/GenBank/DDBJ databases">
        <title>Next Generation Sequencing and Analysis of the Genome of Puccinia sorghi L Schw, the Causal Agent of Maize Common Rust.</title>
        <authorList>
            <person name="Rochi L."/>
            <person name="Burguener G."/>
            <person name="Darino M."/>
            <person name="Turjanski A."/>
            <person name="Kreff E."/>
            <person name="Dieguez M.J."/>
            <person name="Sacco F."/>
        </authorList>
    </citation>
    <scope>NUCLEOTIDE SEQUENCE [LARGE SCALE GENOMIC DNA]</scope>
    <source>
        <strain evidence="2 3">RO10H11247</strain>
    </source>
</reference>
<dbReference type="AlphaFoldDB" id="A0A0L6UZR1"/>
<protein>
    <submittedName>
        <fullName evidence="2">Uncharacterized protein</fullName>
    </submittedName>
</protein>
<feature type="compositionally biased region" description="Basic and acidic residues" evidence="1">
    <location>
        <begin position="163"/>
        <end position="186"/>
    </location>
</feature>
<proteinExistence type="predicted"/>
<name>A0A0L6UZR1_9BASI</name>
<gene>
    <name evidence="2" type="ORF">VP01_3086g1</name>
</gene>
<comment type="caution">
    <text evidence="2">The sequence shown here is derived from an EMBL/GenBank/DDBJ whole genome shotgun (WGS) entry which is preliminary data.</text>
</comment>
<accession>A0A0L6UZR1</accession>
<dbReference type="VEuPathDB" id="FungiDB:VP01_3086g1"/>
<dbReference type="EMBL" id="LAVV01008042">
    <property type="protein sequence ID" value="KNZ53979.1"/>
    <property type="molecule type" value="Genomic_DNA"/>
</dbReference>
<keyword evidence="3" id="KW-1185">Reference proteome</keyword>
<evidence type="ECO:0000313" key="3">
    <source>
        <dbReference type="Proteomes" id="UP000037035"/>
    </source>
</evidence>
<sequence>MCVPDLKELSIEQDNISLWIRIFQHTSLIHMVNLVDFLTRLRETNELVISVLRLGLSAEEHSYPNATMISSDDFNSMISLPDFINQLESVEARILMDDCLTYCDIPHWVPQTNLILPRKIVPQRFLHSKIFPWRITPQHNFAILPVKSFPQRLLQGHLVVGGDKTKRQKREEEMGKSRKGGRERSHAKGRKLRCLGARAAVLQNEFTKGNLASFPFLRVELSEEEDDVWGCGQDTSCGCRGIYSRKKKAEGVCVSIPCAPHSLSPASSAYEPCLTALHSCISSILFGNISEENYFAAPTVSLKIFLTVSRRFFSTNSQLMGRYVTSTNSNMTNIFLNIKRLNGFILNLKKLHAVQI</sequence>
<evidence type="ECO:0000313" key="2">
    <source>
        <dbReference type="EMBL" id="KNZ53979.1"/>
    </source>
</evidence>
<evidence type="ECO:0000256" key="1">
    <source>
        <dbReference type="SAM" id="MobiDB-lite"/>
    </source>
</evidence>
<dbReference type="Proteomes" id="UP000037035">
    <property type="component" value="Unassembled WGS sequence"/>
</dbReference>
<organism evidence="2 3">
    <name type="scientific">Puccinia sorghi</name>
    <dbReference type="NCBI Taxonomy" id="27349"/>
    <lineage>
        <taxon>Eukaryota</taxon>
        <taxon>Fungi</taxon>
        <taxon>Dikarya</taxon>
        <taxon>Basidiomycota</taxon>
        <taxon>Pucciniomycotina</taxon>
        <taxon>Pucciniomycetes</taxon>
        <taxon>Pucciniales</taxon>
        <taxon>Pucciniaceae</taxon>
        <taxon>Puccinia</taxon>
    </lineage>
</organism>
<feature type="region of interest" description="Disordered" evidence="1">
    <location>
        <begin position="163"/>
        <end position="188"/>
    </location>
</feature>